<keyword evidence="9" id="KW-0915">Sodium</keyword>
<dbReference type="InterPro" id="IPR005106">
    <property type="entry name" value="Asp/hSer_DH_NAD-bd"/>
</dbReference>
<dbReference type="InterPro" id="IPR001342">
    <property type="entry name" value="HDH_cat"/>
</dbReference>
<dbReference type="UniPathway" id="UPA00050">
    <property type="reaction ID" value="UER00063"/>
</dbReference>
<keyword evidence="7 12" id="KW-0791">Threonine biosynthesis</keyword>
<dbReference type="NCBIfam" id="NF004976">
    <property type="entry name" value="PRK06349.1"/>
    <property type="match status" value="1"/>
</dbReference>
<evidence type="ECO:0000313" key="17">
    <source>
        <dbReference type="Proteomes" id="UP000284178"/>
    </source>
</evidence>
<dbReference type="FunFam" id="3.30.360.10:FF:000005">
    <property type="entry name" value="Homoserine dehydrogenase"/>
    <property type="match status" value="1"/>
</dbReference>
<feature type="domain" description="Aspartate/homoserine dehydrogenase NAD-binding" evidence="15">
    <location>
        <begin position="72"/>
        <end position="178"/>
    </location>
</feature>
<dbReference type="AlphaFoldDB" id="A0A412G742"/>
<name>A0A412G742_9FIRM</name>
<evidence type="ECO:0000256" key="10">
    <source>
        <dbReference type="ARBA" id="ARBA00023167"/>
    </source>
</evidence>
<dbReference type="InterPro" id="IPR036291">
    <property type="entry name" value="NAD(P)-bd_dom_sf"/>
</dbReference>
<dbReference type="PANTHER" id="PTHR43331">
    <property type="entry name" value="HOMOSERINE DEHYDROGENASE"/>
    <property type="match status" value="1"/>
</dbReference>
<evidence type="ECO:0000256" key="8">
    <source>
        <dbReference type="ARBA" id="ARBA00023002"/>
    </source>
</evidence>
<dbReference type="GO" id="GO:0004412">
    <property type="term" value="F:homoserine dehydrogenase activity"/>
    <property type="evidence" value="ECO:0007669"/>
    <property type="project" value="UniProtKB-EC"/>
</dbReference>
<dbReference type="Proteomes" id="UP000284178">
    <property type="component" value="Unassembled WGS sequence"/>
</dbReference>
<evidence type="ECO:0000256" key="4">
    <source>
        <dbReference type="ARBA" id="ARBA00013213"/>
    </source>
</evidence>
<dbReference type="EC" id="1.1.1.3" evidence="4 12"/>
<evidence type="ECO:0000256" key="1">
    <source>
        <dbReference type="ARBA" id="ARBA00005056"/>
    </source>
</evidence>
<dbReference type="InterPro" id="IPR019811">
    <property type="entry name" value="HDH_CS"/>
</dbReference>
<dbReference type="Pfam" id="PF03447">
    <property type="entry name" value="NAD_binding_3"/>
    <property type="match status" value="1"/>
</dbReference>
<keyword evidence="12" id="KW-0521">NADP</keyword>
<sequence length="454" mass="50236">MIKPPSSATPFLTAVQKSASIYEPRVLHNCFFMCPPLEFFNSSMIQCLSMKNKCIYFEYTQGGIHLKIAMLGWGTVARSLMEQIEKRHDPELQVAAILIRKPHPLTHPAMTYDYAQVLADPQIDVVVEMISGAEPAWDYCRQAMEAGKSVVTSNKAMVSAYYRELVNLAKKHQVQFRYDASVAGGIPWLRTITALKATDPIVAIEGIFNGTTNYILDHMERDGLSLDEGIAQAQRLGYAEADPRADLEGEDLARKLMISAGCAFNVLLHRDQFSAQGLQGLTCQDIQAFEAKEKRCRLLSILKKTEAGIQARIEPVLLPVTAPLAQIRDNLNAGLLRTASLGELTLIGQGAGGPPTAHAVLTDILEIKKKSQVSPLPLHEVKISEAAEDVRYYVGTNDQTAELFNGVTAEIRRSEGRVQLWTQSGDSRDLQALIIQARTFDPQLFAARIQEEEI</sequence>
<evidence type="ECO:0000256" key="3">
    <source>
        <dbReference type="ARBA" id="ARBA00006753"/>
    </source>
</evidence>
<keyword evidence="10 12" id="KW-0486">Methionine biosynthesis</keyword>
<dbReference type="Gene3D" id="3.30.360.10">
    <property type="entry name" value="Dihydrodipicolinate Reductase, domain 2"/>
    <property type="match status" value="1"/>
</dbReference>
<keyword evidence="8 12" id="KW-0560">Oxidoreductase</keyword>
<comment type="similarity">
    <text evidence="3 13">Belongs to the homoserine dehydrogenase family.</text>
</comment>
<evidence type="ECO:0000256" key="11">
    <source>
        <dbReference type="ARBA" id="ARBA00048841"/>
    </source>
</evidence>
<evidence type="ECO:0000259" key="15">
    <source>
        <dbReference type="Pfam" id="PF03447"/>
    </source>
</evidence>
<proteinExistence type="inferred from homology"/>
<dbReference type="PROSITE" id="PS01042">
    <property type="entry name" value="HOMOSER_DHGENASE"/>
    <property type="match status" value="1"/>
</dbReference>
<gene>
    <name evidence="16" type="ORF">DWY25_01900</name>
</gene>
<comment type="pathway">
    <text evidence="1 12">Amino-acid biosynthesis; L-threonine biosynthesis; L-threonine from L-aspartate: step 3/5.</text>
</comment>
<dbReference type="GO" id="GO:0050661">
    <property type="term" value="F:NADP binding"/>
    <property type="evidence" value="ECO:0007669"/>
    <property type="project" value="InterPro"/>
</dbReference>
<dbReference type="Pfam" id="PF00742">
    <property type="entry name" value="Homoserine_dh"/>
    <property type="match status" value="1"/>
</dbReference>
<dbReference type="SUPFAM" id="SSF55347">
    <property type="entry name" value="Glyceraldehyde-3-phosphate dehydrogenase-like, C-terminal domain"/>
    <property type="match status" value="1"/>
</dbReference>
<dbReference type="Gene3D" id="3.40.50.720">
    <property type="entry name" value="NAD(P)-binding Rossmann-like Domain"/>
    <property type="match status" value="1"/>
</dbReference>
<evidence type="ECO:0000256" key="13">
    <source>
        <dbReference type="RuleBase" id="RU004171"/>
    </source>
</evidence>
<reference evidence="16 17" key="1">
    <citation type="submission" date="2018-08" db="EMBL/GenBank/DDBJ databases">
        <title>A genome reference for cultivated species of the human gut microbiota.</title>
        <authorList>
            <person name="Zou Y."/>
            <person name="Xue W."/>
            <person name="Luo G."/>
        </authorList>
    </citation>
    <scope>NUCLEOTIDE SEQUENCE [LARGE SCALE GENOMIC DNA]</scope>
    <source>
        <strain evidence="16 17">AF24-29</strain>
    </source>
</reference>
<evidence type="ECO:0000313" key="16">
    <source>
        <dbReference type="EMBL" id="RGR77110.1"/>
    </source>
</evidence>
<evidence type="ECO:0000256" key="6">
    <source>
        <dbReference type="ARBA" id="ARBA00022605"/>
    </source>
</evidence>
<keyword evidence="6 12" id="KW-0028">Amino-acid biosynthesis</keyword>
<dbReference type="SUPFAM" id="SSF51735">
    <property type="entry name" value="NAD(P)-binding Rossmann-fold domains"/>
    <property type="match status" value="1"/>
</dbReference>
<evidence type="ECO:0000256" key="2">
    <source>
        <dbReference type="ARBA" id="ARBA00005062"/>
    </source>
</evidence>
<dbReference type="GO" id="GO:0009086">
    <property type="term" value="P:methionine biosynthetic process"/>
    <property type="evidence" value="ECO:0007669"/>
    <property type="project" value="UniProtKB-KW"/>
</dbReference>
<accession>A0A412G742</accession>
<comment type="caution">
    <text evidence="16">The sequence shown here is derived from an EMBL/GenBank/DDBJ whole genome shotgun (WGS) entry which is preliminary data.</text>
</comment>
<evidence type="ECO:0000256" key="9">
    <source>
        <dbReference type="ARBA" id="ARBA00023053"/>
    </source>
</evidence>
<evidence type="ECO:0000256" key="12">
    <source>
        <dbReference type="RuleBase" id="RU000579"/>
    </source>
</evidence>
<dbReference type="EMBL" id="QRUP01000001">
    <property type="protein sequence ID" value="RGR77110.1"/>
    <property type="molecule type" value="Genomic_DNA"/>
</dbReference>
<feature type="domain" description="Homoserine dehydrogenase catalytic" evidence="14">
    <location>
        <begin position="187"/>
        <end position="365"/>
    </location>
</feature>
<organism evidence="16 17">
    <name type="scientific">Holdemania filiformis</name>
    <dbReference type="NCBI Taxonomy" id="61171"/>
    <lineage>
        <taxon>Bacteria</taxon>
        <taxon>Bacillati</taxon>
        <taxon>Bacillota</taxon>
        <taxon>Erysipelotrichia</taxon>
        <taxon>Erysipelotrichales</taxon>
        <taxon>Erysipelotrichaceae</taxon>
        <taxon>Holdemania</taxon>
    </lineage>
</organism>
<evidence type="ECO:0000259" key="14">
    <source>
        <dbReference type="Pfam" id="PF00742"/>
    </source>
</evidence>
<dbReference type="UniPathway" id="UPA00051">
    <property type="reaction ID" value="UER00465"/>
</dbReference>
<dbReference type="GO" id="GO:0009088">
    <property type="term" value="P:threonine biosynthetic process"/>
    <property type="evidence" value="ECO:0007669"/>
    <property type="project" value="UniProtKB-UniPathway"/>
</dbReference>
<dbReference type="PANTHER" id="PTHR43331:SF1">
    <property type="entry name" value="HOMOSERINE DEHYDROGENASE"/>
    <property type="match status" value="1"/>
</dbReference>
<evidence type="ECO:0000256" key="7">
    <source>
        <dbReference type="ARBA" id="ARBA00022697"/>
    </source>
</evidence>
<protein>
    <recommendedName>
        <fullName evidence="5 12">Homoserine dehydrogenase</fullName>
        <ecNumber evidence="4 12">1.1.1.3</ecNumber>
    </recommendedName>
</protein>
<evidence type="ECO:0000256" key="5">
    <source>
        <dbReference type="ARBA" id="ARBA00013376"/>
    </source>
</evidence>
<comment type="catalytic activity">
    <reaction evidence="11">
        <text>L-homoserine + NADP(+) = L-aspartate 4-semialdehyde + NADPH + H(+)</text>
        <dbReference type="Rhea" id="RHEA:15761"/>
        <dbReference type="ChEBI" id="CHEBI:15378"/>
        <dbReference type="ChEBI" id="CHEBI:57476"/>
        <dbReference type="ChEBI" id="CHEBI:57783"/>
        <dbReference type="ChEBI" id="CHEBI:58349"/>
        <dbReference type="ChEBI" id="CHEBI:537519"/>
        <dbReference type="EC" id="1.1.1.3"/>
    </reaction>
    <physiologicalReaction direction="right-to-left" evidence="11">
        <dbReference type="Rhea" id="RHEA:15763"/>
    </physiologicalReaction>
</comment>
<keyword evidence="17" id="KW-1185">Reference proteome</keyword>
<comment type="pathway">
    <text evidence="2 12">Amino-acid biosynthesis; L-methionine biosynthesis via de novo pathway; L-homoserine from L-aspartate: step 3/3.</text>
</comment>